<name>A0A7H9B657_ZYGMR</name>
<feature type="region of interest" description="Disordered" evidence="1">
    <location>
        <begin position="314"/>
        <end position="373"/>
    </location>
</feature>
<feature type="compositionally biased region" description="Polar residues" evidence="1">
    <location>
        <begin position="242"/>
        <end position="260"/>
    </location>
</feature>
<keyword evidence="4" id="KW-1185">Reference proteome</keyword>
<dbReference type="AlphaFoldDB" id="A0A7H9B657"/>
<keyword evidence="2" id="KW-0812">Transmembrane</keyword>
<proteinExistence type="predicted"/>
<protein>
    <recommendedName>
        <fullName evidence="5">Maintenance of telomere capping protein 4</fullName>
    </recommendedName>
</protein>
<dbReference type="EMBL" id="CP058609">
    <property type="protein sequence ID" value="QLG73796.1"/>
    <property type="molecule type" value="Genomic_DNA"/>
</dbReference>
<accession>A0A7H9B657</accession>
<feature type="compositionally biased region" description="Basic and acidic residues" evidence="1">
    <location>
        <begin position="16"/>
        <end position="27"/>
    </location>
</feature>
<feature type="transmembrane region" description="Helical" evidence="2">
    <location>
        <begin position="567"/>
        <end position="586"/>
    </location>
</feature>
<dbReference type="RefSeq" id="XP_037145522.1">
    <property type="nucleotide sequence ID" value="XM_037289627.1"/>
</dbReference>
<feature type="compositionally biased region" description="Polar residues" evidence="1">
    <location>
        <begin position="1"/>
        <end position="13"/>
    </location>
</feature>
<organism evidence="3 4">
    <name type="scientific">Zygotorulaspora mrakii</name>
    <name type="common">Zygosaccharomyces mrakii</name>
    <dbReference type="NCBI Taxonomy" id="42260"/>
    <lineage>
        <taxon>Eukaryota</taxon>
        <taxon>Fungi</taxon>
        <taxon>Dikarya</taxon>
        <taxon>Ascomycota</taxon>
        <taxon>Saccharomycotina</taxon>
        <taxon>Saccharomycetes</taxon>
        <taxon>Saccharomycetales</taxon>
        <taxon>Saccharomycetaceae</taxon>
        <taxon>Zygotorulaspora</taxon>
    </lineage>
</organism>
<feature type="region of interest" description="Disordered" evidence="1">
    <location>
        <begin position="1"/>
        <end position="31"/>
    </location>
</feature>
<keyword evidence="2" id="KW-1133">Transmembrane helix</keyword>
<feature type="compositionally biased region" description="Basic residues" evidence="1">
    <location>
        <begin position="314"/>
        <end position="325"/>
    </location>
</feature>
<dbReference type="KEGG" id="zmk:HG535_0F03070"/>
<evidence type="ECO:0000313" key="4">
    <source>
        <dbReference type="Proteomes" id="UP000509704"/>
    </source>
</evidence>
<dbReference type="GeneID" id="59237555"/>
<dbReference type="OrthoDB" id="4064064at2759"/>
<evidence type="ECO:0008006" key="5">
    <source>
        <dbReference type="Google" id="ProtNLM"/>
    </source>
</evidence>
<evidence type="ECO:0000256" key="1">
    <source>
        <dbReference type="SAM" id="MobiDB-lite"/>
    </source>
</evidence>
<feature type="region of interest" description="Disordered" evidence="1">
    <location>
        <begin position="242"/>
        <end position="276"/>
    </location>
</feature>
<evidence type="ECO:0000313" key="3">
    <source>
        <dbReference type="EMBL" id="QLG73796.1"/>
    </source>
</evidence>
<sequence length="609" mass="70243">MIATDSTSDITANSDGKSDGESDDKPNFPEVKPSRIKFVTKILVDSKYGLMDDLNYTRGFPEHHDSTITEETAPAFKGKEYKKKTENPVPVIAFSRNARIKADRVRIYLDYYYSLLERYINIESPEHHHEGVEGVYNPLQIIRNRALRKKYSEQPPRELFIQRSPVIAIKHFSRKPKQKKPWYVTISERSSDLTWRTSHWDELVRPDGYIWFPKGSGSNSTSHKEPARHRRPRIGRMYSADSELSANSPYSAQGLTSSSPEIGKSVKGSPSHSSIPKHIERAMTRPENGDHKIVSEEIEKSRPNRFEQIIGKKSKRWSRSPHLRQKSQGSVDKLVLPLSTPGMSKYSSRTPTHSRRSSSSFIPTSHSAYMTPTEDFSTQRSTLLSALPIEHVRKRSIDQTEEEQIEDVQDLLGNGEFADSTDMLNEGFSMPQTDEQLENYWRSSKYILATLQTMQHRRITHNIVRKRGIAKRDKFQCDQNLDDIFFKTSEVLSTYDKELNKALKKGNSLASKMLNDYSMRVETLISTSDRILSDINTTLTLKLKLFQEDADKFGTLKGMQSQRFTRALYRILEYAIVSVLWSVWLVVSIIKWIKYSILLAFKIILWMLW</sequence>
<evidence type="ECO:0000256" key="2">
    <source>
        <dbReference type="SAM" id="Phobius"/>
    </source>
</evidence>
<feature type="compositionally biased region" description="Low complexity" evidence="1">
    <location>
        <begin position="347"/>
        <end position="367"/>
    </location>
</feature>
<dbReference type="PANTHER" id="PTHR38426:SF1">
    <property type="entry name" value="MAINTENANCE OF TELOMERE CAPPING PROTEIN 4"/>
    <property type="match status" value="1"/>
</dbReference>
<gene>
    <name evidence="3" type="ORF">HG535_0F03070</name>
</gene>
<dbReference type="InterPro" id="IPR038769">
    <property type="entry name" value="MTC4"/>
</dbReference>
<reference evidence="3 4" key="1">
    <citation type="submission" date="2020-07" db="EMBL/GenBank/DDBJ databases">
        <title>The yeast mating-type switching endonuclease HO is a domesticated member of an unorthodox homing genetic element family.</title>
        <authorList>
            <person name="Coughlan A.Y."/>
            <person name="Lombardi L."/>
            <person name="Braun-Galleani S."/>
            <person name="Martos A.R."/>
            <person name="Galeote V."/>
            <person name="Bigey F."/>
            <person name="Dequin S."/>
            <person name="Byrne K.P."/>
            <person name="Wolfe K.H."/>
        </authorList>
    </citation>
    <scope>NUCLEOTIDE SEQUENCE [LARGE SCALE GENOMIC DNA]</scope>
    <source>
        <strain evidence="3 4">NRRL Y-6702</strain>
    </source>
</reference>
<dbReference type="PANTHER" id="PTHR38426">
    <property type="entry name" value="MAINTENANCE OF TELOMERE CAPPING PROTEIN 4"/>
    <property type="match status" value="1"/>
</dbReference>
<dbReference type="Proteomes" id="UP000509704">
    <property type="component" value="Chromosome 6"/>
</dbReference>
<keyword evidence="2" id="KW-0472">Membrane</keyword>